<proteinExistence type="predicted"/>
<gene>
    <name evidence="1" type="ORF">MGAL_10B038763</name>
</gene>
<reference evidence="1" key="1">
    <citation type="submission" date="2018-11" db="EMBL/GenBank/DDBJ databases">
        <authorList>
            <person name="Alioto T."/>
            <person name="Alioto T."/>
        </authorList>
    </citation>
    <scope>NUCLEOTIDE SEQUENCE</scope>
</reference>
<protein>
    <recommendedName>
        <fullName evidence="3">SMP-30/Gluconolactonase/LRE-like region domain-containing protein</fullName>
    </recommendedName>
</protein>
<dbReference type="EMBL" id="UYJE01010207">
    <property type="protein sequence ID" value="VDI80842.1"/>
    <property type="molecule type" value="Genomic_DNA"/>
</dbReference>
<organism evidence="1 2">
    <name type="scientific">Mytilus galloprovincialis</name>
    <name type="common">Mediterranean mussel</name>
    <dbReference type="NCBI Taxonomy" id="29158"/>
    <lineage>
        <taxon>Eukaryota</taxon>
        <taxon>Metazoa</taxon>
        <taxon>Spiralia</taxon>
        <taxon>Lophotrochozoa</taxon>
        <taxon>Mollusca</taxon>
        <taxon>Bivalvia</taxon>
        <taxon>Autobranchia</taxon>
        <taxon>Pteriomorphia</taxon>
        <taxon>Mytilida</taxon>
        <taxon>Mytiloidea</taxon>
        <taxon>Mytilidae</taxon>
        <taxon>Mytilinae</taxon>
        <taxon>Mytilus</taxon>
    </lineage>
</organism>
<dbReference type="InterPro" id="IPR011042">
    <property type="entry name" value="6-blade_b-propeller_TolB-like"/>
</dbReference>
<accession>A0A8B6HM08</accession>
<sequence length="154" mass="17185">MCEGITSVKDKIWVKNERNTLTMMDINGKVLNTLRTKFDPRAICANNNGDVFCIDNFSTKVFVVTSDGKEREIYQSSDLTMTSAVAVDDRGDVYVAGLGSNNIHRISNNGEKHDIVLTADDGITQPTGLSYKRETKELLVVNNYNTTVNIYKIQ</sequence>
<name>A0A8B6HM08_MYTGA</name>
<dbReference type="Gene3D" id="2.120.10.30">
    <property type="entry name" value="TolB, C-terminal domain"/>
    <property type="match status" value="1"/>
</dbReference>
<dbReference type="AlphaFoldDB" id="A0A8B6HM08"/>
<keyword evidence="2" id="KW-1185">Reference proteome</keyword>
<dbReference type="Proteomes" id="UP000596742">
    <property type="component" value="Unassembled WGS sequence"/>
</dbReference>
<dbReference type="OrthoDB" id="6159629at2759"/>
<evidence type="ECO:0008006" key="3">
    <source>
        <dbReference type="Google" id="ProtNLM"/>
    </source>
</evidence>
<comment type="caution">
    <text evidence="1">The sequence shown here is derived from an EMBL/GenBank/DDBJ whole genome shotgun (WGS) entry which is preliminary data.</text>
</comment>
<evidence type="ECO:0000313" key="2">
    <source>
        <dbReference type="Proteomes" id="UP000596742"/>
    </source>
</evidence>
<evidence type="ECO:0000313" key="1">
    <source>
        <dbReference type="EMBL" id="VDI80842.1"/>
    </source>
</evidence>
<dbReference type="SUPFAM" id="SSF101898">
    <property type="entry name" value="NHL repeat"/>
    <property type="match status" value="1"/>
</dbReference>